<organism evidence="2 3">
    <name type="scientific">Orchesella dallaii</name>
    <dbReference type="NCBI Taxonomy" id="48710"/>
    <lineage>
        <taxon>Eukaryota</taxon>
        <taxon>Metazoa</taxon>
        <taxon>Ecdysozoa</taxon>
        <taxon>Arthropoda</taxon>
        <taxon>Hexapoda</taxon>
        <taxon>Collembola</taxon>
        <taxon>Entomobryomorpha</taxon>
        <taxon>Entomobryoidea</taxon>
        <taxon>Orchesellidae</taxon>
        <taxon>Orchesellinae</taxon>
        <taxon>Orchesella</taxon>
    </lineage>
</organism>
<feature type="region of interest" description="Disordered" evidence="1">
    <location>
        <begin position="1"/>
        <end position="101"/>
    </location>
</feature>
<name>A0ABP1R7W6_9HEXA</name>
<dbReference type="Proteomes" id="UP001642540">
    <property type="component" value="Unassembled WGS sequence"/>
</dbReference>
<comment type="caution">
    <text evidence="2">The sequence shown here is derived from an EMBL/GenBank/DDBJ whole genome shotgun (WGS) entry which is preliminary data.</text>
</comment>
<evidence type="ECO:0000313" key="3">
    <source>
        <dbReference type="Proteomes" id="UP001642540"/>
    </source>
</evidence>
<feature type="region of interest" description="Disordered" evidence="1">
    <location>
        <begin position="243"/>
        <end position="294"/>
    </location>
</feature>
<feature type="compositionally biased region" description="Low complexity" evidence="1">
    <location>
        <begin position="28"/>
        <end position="47"/>
    </location>
</feature>
<feature type="compositionally biased region" description="Basic residues" evidence="1">
    <location>
        <begin position="54"/>
        <end position="65"/>
    </location>
</feature>
<keyword evidence="3" id="KW-1185">Reference proteome</keyword>
<feature type="compositionally biased region" description="Basic residues" evidence="1">
    <location>
        <begin position="247"/>
        <end position="261"/>
    </location>
</feature>
<reference evidence="2 3" key="1">
    <citation type="submission" date="2024-08" db="EMBL/GenBank/DDBJ databases">
        <authorList>
            <person name="Cucini C."/>
            <person name="Frati F."/>
        </authorList>
    </citation>
    <scope>NUCLEOTIDE SEQUENCE [LARGE SCALE GENOMIC DNA]</scope>
</reference>
<gene>
    <name evidence="2" type="ORF">ODALV1_LOCUS19186</name>
</gene>
<dbReference type="EMBL" id="CAXLJM020000065">
    <property type="protein sequence ID" value="CAL8121033.1"/>
    <property type="molecule type" value="Genomic_DNA"/>
</dbReference>
<protein>
    <submittedName>
        <fullName evidence="2">Uncharacterized protein</fullName>
    </submittedName>
</protein>
<feature type="region of interest" description="Disordered" evidence="1">
    <location>
        <begin position="131"/>
        <end position="168"/>
    </location>
</feature>
<evidence type="ECO:0000256" key="1">
    <source>
        <dbReference type="SAM" id="MobiDB-lite"/>
    </source>
</evidence>
<sequence length="428" mass="47499">MARIEVIDETDPPEDPSSGKRKHDDDASTTPSPSSSPAPSVTATTTTQRDNPNKKKGRKRTKKVKKGGEHGLEEQPPASAADVESSSALSIPQAGTLGPTRDSLVKKFSDLAMTPAKFEKTSRMLLNKLERARKQRNRDSLANRRPTRYDLESMTDSDSIQDRTEPHGQYQNLGNDLLTALQLKPSPSQRVIGGKRFKRKRQEVVVRTQDMEGYRGGDDTSYNIDKILEFVESKEVPVVVADDVKKGKTRGQKKRKKRQEAKKKQDGALSSPSVQIEVDPGTMNEGPPPPDTQESELHVLAEKAGFKVNVQYDEVDLDEVSVNPDGGGGDVNVKVKEKLDDGHVQKIEEKGNQESYPLQEQRSDQEIVRVLTDSGASVELLLIGFTFPKDDGATLTDFDQREAVDWMNKRAVQLKRLARKGKITSKFV</sequence>
<evidence type="ECO:0000313" key="2">
    <source>
        <dbReference type="EMBL" id="CAL8121033.1"/>
    </source>
</evidence>
<feature type="compositionally biased region" description="Basic and acidic residues" evidence="1">
    <location>
        <begin position="131"/>
        <end position="151"/>
    </location>
</feature>
<proteinExistence type="predicted"/>
<accession>A0ABP1R7W6</accession>